<feature type="transmembrane region" description="Helical" evidence="5">
    <location>
        <begin position="47"/>
        <end position="68"/>
    </location>
</feature>
<keyword evidence="2 5" id="KW-0812">Transmembrane</keyword>
<evidence type="ECO:0000313" key="8">
    <source>
        <dbReference type="Proteomes" id="UP000266188"/>
    </source>
</evidence>
<keyword evidence="8" id="KW-1185">Reference proteome</keyword>
<dbReference type="Pfam" id="PF01490">
    <property type="entry name" value="Aa_trans"/>
    <property type="match status" value="1"/>
</dbReference>
<evidence type="ECO:0000256" key="2">
    <source>
        <dbReference type="ARBA" id="ARBA00022692"/>
    </source>
</evidence>
<gene>
    <name evidence="7" type="ORF">PHISCL_10471</name>
</gene>
<sequence length="110" mass="12203">GVILIWGLSAISWYTGYVYGQFKLRYPHVHSVADAGEILMGGFGRELMNLAQLLLCIFLMSSHILTFVKTLNTISEHATCSIVWGVVGLVVSFIGSLPRTMNKMYLMSCI</sequence>
<feature type="non-terminal residue" evidence="7">
    <location>
        <position position="1"/>
    </location>
</feature>
<dbReference type="Proteomes" id="UP000266188">
    <property type="component" value="Unassembled WGS sequence"/>
</dbReference>
<evidence type="ECO:0000256" key="5">
    <source>
        <dbReference type="SAM" id="Phobius"/>
    </source>
</evidence>
<dbReference type="STRING" id="2070753.A0A3A2Z295"/>
<dbReference type="AlphaFoldDB" id="A0A3A2Z295"/>
<dbReference type="OrthoDB" id="40134at2759"/>
<keyword evidence="3 5" id="KW-1133">Transmembrane helix</keyword>
<accession>A0A3A2Z295</accession>
<feature type="domain" description="Amino acid transporter transmembrane" evidence="6">
    <location>
        <begin position="1"/>
        <end position="109"/>
    </location>
</feature>
<protein>
    <recommendedName>
        <fullName evidence="6">Amino acid transporter transmembrane domain-containing protein</fullName>
    </recommendedName>
</protein>
<reference evidence="8" key="1">
    <citation type="submission" date="2017-02" db="EMBL/GenBank/DDBJ databases">
        <authorList>
            <person name="Tafer H."/>
            <person name="Lopandic K."/>
        </authorList>
    </citation>
    <scope>NUCLEOTIDE SEQUENCE [LARGE SCALE GENOMIC DNA]</scope>
    <source>
        <strain evidence="8">CBS 366.77</strain>
    </source>
</reference>
<keyword evidence="4 5" id="KW-0472">Membrane</keyword>
<evidence type="ECO:0000256" key="1">
    <source>
        <dbReference type="ARBA" id="ARBA00004370"/>
    </source>
</evidence>
<name>A0A3A2Z295_9EURO</name>
<comment type="caution">
    <text evidence="7">The sequence shown here is derived from an EMBL/GenBank/DDBJ whole genome shotgun (WGS) entry which is preliminary data.</text>
</comment>
<proteinExistence type="predicted"/>
<evidence type="ECO:0000259" key="6">
    <source>
        <dbReference type="Pfam" id="PF01490"/>
    </source>
</evidence>
<evidence type="ECO:0000313" key="7">
    <source>
        <dbReference type="EMBL" id="RJE17192.1"/>
    </source>
</evidence>
<dbReference type="EMBL" id="MVGC01001425">
    <property type="protein sequence ID" value="RJE17192.1"/>
    <property type="molecule type" value="Genomic_DNA"/>
</dbReference>
<dbReference type="GO" id="GO:0016020">
    <property type="term" value="C:membrane"/>
    <property type="evidence" value="ECO:0007669"/>
    <property type="project" value="UniProtKB-SubCell"/>
</dbReference>
<feature type="non-terminal residue" evidence="7">
    <location>
        <position position="110"/>
    </location>
</feature>
<feature type="transmembrane region" description="Helical" evidence="5">
    <location>
        <begin position="74"/>
        <end position="97"/>
    </location>
</feature>
<comment type="subcellular location">
    <subcellularLocation>
        <location evidence="1">Membrane</location>
    </subcellularLocation>
</comment>
<evidence type="ECO:0000256" key="4">
    <source>
        <dbReference type="ARBA" id="ARBA00023136"/>
    </source>
</evidence>
<evidence type="ECO:0000256" key="3">
    <source>
        <dbReference type="ARBA" id="ARBA00022989"/>
    </source>
</evidence>
<organism evidence="7 8">
    <name type="scientific">Aspergillus sclerotialis</name>
    <dbReference type="NCBI Taxonomy" id="2070753"/>
    <lineage>
        <taxon>Eukaryota</taxon>
        <taxon>Fungi</taxon>
        <taxon>Dikarya</taxon>
        <taxon>Ascomycota</taxon>
        <taxon>Pezizomycotina</taxon>
        <taxon>Eurotiomycetes</taxon>
        <taxon>Eurotiomycetidae</taxon>
        <taxon>Eurotiales</taxon>
        <taxon>Aspergillaceae</taxon>
        <taxon>Aspergillus</taxon>
        <taxon>Aspergillus subgen. Polypaecilum</taxon>
    </lineage>
</organism>
<dbReference type="InterPro" id="IPR013057">
    <property type="entry name" value="AA_transpt_TM"/>
</dbReference>